<reference evidence="1 2" key="1">
    <citation type="submission" date="2020-04" db="EMBL/GenBank/DDBJ databases">
        <title>Advantages and limits of metagenomic assembly and binning of a giant virus.</title>
        <authorList>
            <person name="Schulz F."/>
            <person name="Andreani J."/>
            <person name="Francis R."/>
            <person name="Boudjemaa H."/>
            <person name="Bou Khalil J.Y."/>
            <person name="Lee J."/>
            <person name="La Scola B."/>
            <person name="Woyke T."/>
        </authorList>
    </citation>
    <scope>NUCLEOTIDE SEQUENCE [LARGE SCALE GENOMIC DNA]</scope>
    <source>
        <strain evidence="1 2">FV1/VV64</strain>
    </source>
</reference>
<name>A0A7D3R2P5_9VIRU</name>
<proteinExistence type="predicted"/>
<sequence length="207" mass="24572">MTHFVLLIIIPKQIYNKGHEAIMQYIEEMMAPYDEGLEVETHITHTREELEKAYLEFKNKNPDQGYDTMKLWCEEYKGYDLDENGNAVSNYNMKSIWDWYVIGGRWDGILTENRQYSQSGFNFGDNHHTIDNNCISVEDFLNKYNNNKKQNTYGVMIDGNGVLHEGEKYGWFGTSKETMEKEDWNVRYERVLNNFKDDYIINLDCHI</sequence>
<evidence type="ECO:0000313" key="2">
    <source>
        <dbReference type="Proteomes" id="UP001162001"/>
    </source>
</evidence>
<evidence type="ECO:0000313" key="1">
    <source>
        <dbReference type="EMBL" id="QKF94658.1"/>
    </source>
</evidence>
<gene>
    <name evidence="1" type="ORF">Fadolivirus_1_1200</name>
</gene>
<protein>
    <submittedName>
        <fullName evidence="1">Uncharacterized protein</fullName>
    </submittedName>
</protein>
<accession>A0A7D3R2P5</accession>
<keyword evidence="2" id="KW-1185">Reference proteome</keyword>
<dbReference type="EMBL" id="MT418680">
    <property type="protein sequence ID" value="QKF94658.1"/>
    <property type="molecule type" value="Genomic_DNA"/>
</dbReference>
<organism evidence="1 2">
    <name type="scientific">Fadolivirus FV1/VV64</name>
    <dbReference type="NCBI Taxonomy" id="3070911"/>
    <lineage>
        <taxon>Viruses</taxon>
        <taxon>Varidnaviria</taxon>
        <taxon>Bamfordvirae</taxon>
        <taxon>Nucleocytoviricota</taxon>
        <taxon>Megaviricetes</taxon>
        <taxon>Imitervirales</taxon>
        <taxon>Mimiviridae</taxon>
        <taxon>Klosneuvirinae</taxon>
        <taxon>Fadolivirus</taxon>
        <taxon>Fadolivirus algeromassiliense</taxon>
    </lineage>
</organism>
<dbReference type="Proteomes" id="UP001162001">
    <property type="component" value="Segment"/>
</dbReference>